<sequence length="128" mass="14614">MKMVVYDTYRLKKKEKPSEIFGVDFDSVVKLVLLGLIKKREYYSNRCQLLKCREIYKDMKSSLNDLSLQIGPEVVGTVIGLVSQYNWFALSVLEIVNLPGSLARINQCLAVESVCHLFMVCIALYTVK</sequence>
<name>A0A162ZH02_PHYB8</name>
<gene>
    <name evidence="1" type="ORF">PHYBLDRAFT_174945</name>
</gene>
<dbReference type="Proteomes" id="UP000077315">
    <property type="component" value="Unassembled WGS sequence"/>
</dbReference>
<dbReference type="VEuPathDB" id="FungiDB:PHYBLDRAFT_174945"/>
<dbReference type="EMBL" id="KV441001">
    <property type="protein sequence ID" value="OAD66651.1"/>
    <property type="molecule type" value="Genomic_DNA"/>
</dbReference>
<dbReference type="RefSeq" id="XP_018284691.1">
    <property type="nucleotide sequence ID" value="XM_018437376.1"/>
</dbReference>
<dbReference type="GeneID" id="28998282"/>
<keyword evidence="2" id="KW-1185">Reference proteome</keyword>
<organism evidence="1 2">
    <name type="scientific">Phycomyces blakesleeanus (strain ATCC 8743b / DSM 1359 / FGSC 10004 / NBRC 33097 / NRRL 1555)</name>
    <dbReference type="NCBI Taxonomy" id="763407"/>
    <lineage>
        <taxon>Eukaryota</taxon>
        <taxon>Fungi</taxon>
        <taxon>Fungi incertae sedis</taxon>
        <taxon>Mucoromycota</taxon>
        <taxon>Mucoromycotina</taxon>
        <taxon>Mucoromycetes</taxon>
        <taxon>Mucorales</taxon>
        <taxon>Phycomycetaceae</taxon>
        <taxon>Phycomyces</taxon>
    </lineage>
</organism>
<protein>
    <submittedName>
        <fullName evidence="1">Uncharacterized protein</fullName>
    </submittedName>
</protein>
<evidence type="ECO:0000313" key="1">
    <source>
        <dbReference type="EMBL" id="OAD66651.1"/>
    </source>
</evidence>
<evidence type="ECO:0000313" key="2">
    <source>
        <dbReference type="Proteomes" id="UP000077315"/>
    </source>
</evidence>
<accession>A0A162ZH02</accession>
<dbReference type="InParanoid" id="A0A162ZH02"/>
<proteinExistence type="predicted"/>
<reference evidence="2" key="1">
    <citation type="submission" date="2015-06" db="EMBL/GenBank/DDBJ databases">
        <title>Expansion of signal transduction pathways in fungi by whole-genome duplication.</title>
        <authorList>
            <consortium name="DOE Joint Genome Institute"/>
            <person name="Corrochano L.M."/>
            <person name="Kuo A."/>
            <person name="Marcet-Houben M."/>
            <person name="Polaino S."/>
            <person name="Salamov A."/>
            <person name="Villalobos J.M."/>
            <person name="Alvarez M.I."/>
            <person name="Avalos J."/>
            <person name="Benito E.P."/>
            <person name="Benoit I."/>
            <person name="Burger G."/>
            <person name="Camino L.P."/>
            <person name="Canovas D."/>
            <person name="Cerda-Olmedo E."/>
            <person name="Cheng J.-F."/>
            <person name="Dominguez A."/>
            <person name="Elias M."/>
            <person name="Eslava A.P."/>
            <person name="Glaser F."/>
            <person name="Grimwood J."/>
            <person name="Gutierrez G."/>
            <person name="Heitman J."/>
            <person name="Henrissat B."/>
            <person name="Iturriaga E.A."/>
            <person name="Lang B.F."/>
            <person name="Lavin J.L."/>
            <person name="Lee S."/>
            <person name="Li W."/>
            <person name="Lindquist E."/>
            <person name="Lopez-Garcia S."/>
            <person name="Luque E.M."/>
            <person name="Marcos A.T."/>
            <person name="Martin J."/>
            <person name="McCluskey K."/>
            <person name="Medina H.R."/>
            <person name="Miralles-Duran A."/>
            <person name="Miyazaki A."/>
            <person name="Munoz-Torres E."/>
            <person name="Oguiza J.A."/>
            <person name="Ohm R."/>
            <person name="Olmedo M."/>
            <person name="Orejas M."/>
            <person name="Ortiz-Castellanos L."/>
            <person name="Pisabarro A.G."/>
            <person name="Rodriguez-Romero J."/>
            <person name="Ruiz-Herrera J."/>
            <person name="Ruiz-Vazquez R."/>
            <person name="Sanz C."/>
            <person name="Schackwitz W."/>
            <person name="Schmutz J."/>
            <person name="Shahriari M."/>
            <person name="Shelest E."/>
            <person name="Silva-Franco F."/>
            <person name="Soanes D."/>
            <person name="Syed K."/>
            <person name="Tagua V.G."/>
            <person name="Talbot N.J."/>
            <person name="Thon M."/>
            <person name="De vries R.P."/>
            <person name="Wiebenga A."/>
            <person name="Yadav J.S."/>
            <person name="Braun E.L."/>
            <person name="Baker S."/>
            <person name="Garre V."/>
            <person name="Horwitz B."/>
            <person name="Torres-Martinez S."/>
            <person name="Idnurm A."/>
            <person name="Herrera-Estrella A."/>
            <person name="Gabaldon T."/>
            <person name="Grigoriev I.V."/>
        </authorList>
    </citation>
    <scope>NUCLEOTIDE SEQUENCE [LARGE SCALE GENOMIC DNA]</scope>
    <source>
        <strain evidence="2">NRRL 1555(-)</strain>
    </source>
</reference>
<dbReference type="AlphaFoldDB" id="A0A162ZH02"/>